<dbReference type="RefSeq" id="WP_243538898.1">
    <property type="nucleotide sequence ID" value="NZ_CP093442.1"/>
</dbReference>
<dbReference type="Proteomes" id="UP000830116">
    <property type="component" value="Chromosome"/>
</dbReference>
<feature type="signal peptide" evidence="1">
    <location>
        <begin position="1"/>
        <end position="26"/>
    </location>
</feature>
<feature type="chain" id="PRO_5047350703" description="Lipoprotein" evidence="1">
    <location>
        <begin position="27"/>
        <end position="209"/>
    </location>
</feature>
<name>A0ABY4CEN5_9BACT</name>
<gene>
    <name evidence="2" type="ORF">MNR06_04075</name>
</gene>
<organism evidence="2 3">
    <name type="scientific">Bdellovibrio reynosensis</name>
    <dbReference type="NCBI Taxonomy" id="2835041"/>
    <lineage>
        <taxon>Bacteria</taxon>
        <taxon>Pseudomonadati</taxon>
        <taxon>Bdellovibrionota</taxon>
        <taxon>Bdellovibrionia</taxon>
        <taxon>Bdellovibrionales</taxon>
        <taxon>Pseudobdellovibrionaceae</taxon>
        <taxon>Bdellovibrio</taxon>
    </lineage>
</organism>
<evidence type="ECO:0000313" key="3">
    <source>
        <dbReference type="Proteomes" id="UP000830116"/>
    </source>
</evidence>
<reference evidence="2" key="1">
    <citation type="submission" date="2022-03" db="EMBL/GenBank/DDBJ databases">
        <title>Genome Identification and Characterization of new species Bdellovibrio reynosense LBG001 sp. nov. from a Mexico soil sample.</title>
        <authorList>
            <person name="Camilli A."/>
            <person name="Ajao Y."/>
            <person name="Guo X."/>
        </authorList>
    </citation>
    <scope>NUCLEOTIDE SEQUENCE</scope>
    <source>
        <strain evidence="2">LBG001</strain>
    </source>
</reference>
<accession>A0ABY4CEN5</accession>
<evidence type="ECO:0008006" key="4">
    <source>
        <dbReference type="Google" id="ProtNLM"/>
    </source>
</evidence>
<dbReference type="EMBL" id="CP093442">
    <property type="protein sequence ID" value="UOF02131.1"/>
    <property type="molecule type" value="Genomic_DNA"/>
</dbReference>
<sequence length="209" mass="22236">MNPTFFNKSVSALLLTAVLFSGCAKKETAGTRVAGRGNNVTQTTVPTSPYTGDVTCSKGAAGTGTLYTTEVEVLGLISATLDPKNFQGICKANFSATLKFDTSGNVVKNGSAIFIQIVDSLVGQMSEGQVIKPYEINFTNAVSGHYDTQSRTFEVRFEDSFGTFDIQGQVVGGEAQGHVVYENKVRYDNGTPESGTLGSFRIPVSALFK</sequence>
<keyword evidence="1" id="KW-0732">Signal</keyword>
<evidence type="ECO:0000313" key="2">
    <source>
        <dbReference type="EMBL" id="UOF02131.1"/>
    </source>
</evidence>
<evidence type="ECO:0000256" key="1">
    <source>
        <dbReference type="SAM" id="SignalP"/>
    </source>
</evidence>
<protein>
    <recommendedName>
        <fullName evidence="4">Lipoprotein</fullName>
    </recommendedName>
</protein>
<keyword evidence="3" id="KW-1185">Reference proteome</keyword>
<proteinExistence type="predicted"/>